<dbReference type="Proteomes" id="UP000093807">
    <property type="component" value="Unassembled WGS sequence"/>
</dbReference>
<dbReference type="InterPro" id="IPR025705">
    <property type="entry name" value="Beta_hexosaminidase_sua/sub"/>
</dbReference>
<reference evidence="8 9" key="1">
    <citation type="submission" date="2016-06" db="EMBL/GenBank/DDBJ databases">
        <title>Draft genome sequence of Flavobacterium succinicans strain DD5b.</title>
        <authorList>
            <person name="Poehlein A."/>
            <person name="Daniel R."/>
            <person name="Simeonova D.D."/>
        </authorList>
    </citation>
    <scope>NUCLEOTIDE SEQUENCE [LARGE SCALE GENOMIC DNA]</scope>
    <source>
        <strain evidence="8 9">DD5b</strain>
    </source>
</reference>
<name>A0A199XTX3_9FLAO</name>
<dbReference type="PANTHER" id="PTHR22600">
    <property type="entry name" value="BETA-HEXOSAMINIDASE"/>
    <property type="match status" value="1"/>
</dbReference>
<evidence type="ECO:0000256" key="1">
    <source>
        <dbReference type="ARBA" id="ARBA00001231"/>
    </source>
</evidence>
<keyword evidence="9" id="KW-1185">Reference proteome</keyword>
<dbReference type="AlphaFoldDB" id="A0A199XTX3"/>
<evidence type="ECO:0000256" key="2">
    <source>
        <dbReference type="ARBA" id="ARBA00006285"/>
    </source>
</evidence>
<dbReference type="SUPFAM" id="SSF55545">
    <property type="entry name" value="beta-N-acetylhexosaminidase-like domain"/>
    <property type="match status" value="1"/>
</dbReference>
<sequence>MKKAFLFLILFPFFCFAQLPYRVSLIPKPQFVSFSEGGFILKKGARVGVTDLSLIPLANYLVATIGKENGLDLIVSNAPKADITLSLGYKNEKLEAYKMEVTENGIHISGASPSGILMSVATLQQLIPVGVNQTKVQFLKIEDAPKFSYRGAHLDVSRHFYSDDEVKHFLDLMARYKLNKFHWHLTDDQGWRIEIKKYPLLTEKGAWRKFNNQDRDCMKFAKEQDNSDFNLPNKHIKIIENDTLYGGFYTQEQIKDVIKYAKDRGIDVLPEIDMPGHFMAAIIGYPYLSCKGEAHMGTTFSDPLCVGNEQSLQLVKDIYTEVAGLFPYEYMHLGADEVEKSNWKECPKCQSKIKKEHLLGVQELQAWFVHDMEAHFKKLGKKLMGWDEILDGGLSPTATIMWWRNWAPKAIPTATEQGNVAISSPCFEMYFDQLEGPTSLETVYLFEPLKGLTAKQSKNVMGIQGNLWTETVPTVRRAEYQYFPRLFALSEGAWNGGKRNWEEFKSRVVNEMEYLDAKKISYRIPDLTGFNDLNVFIENETVYVNCILPNVTVRYTTDGSIPKANSTKYIAPFTISETTNFNFRAFLPEGSGSEVYKAEFRKESFSKAYDGAFTANGIVVKEYNSSAKRCAEIKNSKLIQEFITESMQMPKGFKGFAGLIFEGYFEVKSDDVYTFELASNDGSMLYVDNTLIINNDGPHGNKAKTGQKALSKGWHKMYAEYFDLDSGGNFSVKIKSSEDKKFADMNHFKYK</sequence>
<dbReference type="InterPro" id="IPR015882">
    <property type="entry name" value="HEX_bac_N"/>
</dbReference>
<dbReference type="InterPro" id="IPR015883">
    <property type="entry name" value="Glyco_hydro_20_cat"/>
</dbReference>
<protein>
    <recommendedName>
        <fullName evidence="3">beta-N-acetylhexosaminidase</fullName>
        <ecNumber evidence="3">3.2.1.52</ecNumber>
    </recommendedName>
</protein>
<dbReference type="OrthoDB" id="9763537at2"/>
<dbReference type="PRINTS" id="PR00738">
    <property type="entry name" value="GLHYDRLASE20"/>
</dbReference>
<comment type="catalytic activity">
    <reaction evidence="1">
        <text>Hydrolysis of terminal non-reducing N-acetyl-D-hexosamine residues in N-acetyl-beta-D-hexosaminides.</text>
        <dbReference type="EC" id="3.2.1.52"/>
    </reaction>
</comment>
<dbReference type="InterPro" id="IPR013783">
    <property type="entry name" value="Ig-like_fold"/>
</dbReference>
<dbReference type="InterPro" id="IPR029018">
    <property type="entry name" value="Hex-like_dom2"/>
</dbReference>
<dbReference type="PATRIC" id="fig|29536.5.peg.974"/>
<comment type="similarity">
    <text evidence="2">Belongs to the glycosyl hydrolase 20 family.</text>
</comment>
<feature type="active site" description="Proton donor" evidence="6">
    <location>
        <position position="337"/>
    </location>
</feature>
<accession>A0A199XTX3</accession>
<dbReference type="Gene3D" id="3.20.20.80">
    <property type="entry name" value="Glycosidases"/>
    <property type="match status" value="1"/>
</dbReference>
<dbReference type="EC" id="3.2.1.52" evidence="3"/>
<evidence type="ECO:0000259" key="7">
    <source>
        <dbReference type="PROSITE" id="PS51820"/>
    </source>
</evidence>
<dbReference type="InterPro" id="IPR059177">
    <property type="entry name" value="GH29D-like_dom"/>
</dbReference>
<dbReference type="Pfam" id="PF07691">
    <property type="entry name" value="PA14"/>
    <property type="match status" value="1"/>
</dbReference>
<comment type="caution">
    <text evidence="8">The sequence shown here is derived from an EMBL/GenBank/DDBJ whole genome shotgun (WGS) entry which is preliminary data.</text>
</comment>
<dbReference type="CDD" id="cd06563">
    <property type="entry name" value="GH20_chitobiase-like"/>
    <property type="match status" value="1"/>
</dbReference>
<keyword evidence="5 8" id="KW-0326">Glycosidase</keyword>
<evidence type="ECO:0000256" key="3">
    <source>
        <dbReference type="ARBA" id="ARBA00012663"/>
    </source>
</evidence>
<organism evidence="8 9">
    <name type="scientific">Flavobacterium succinicans</name>
    <dbReference type="NCBI Taxonomy" id="29536"/>
    <lineage>
        <taxon>Bacteria</taxon>
        <taxon>Pseudomonadati</taxon>
        <taxon>Bacteroidota</taxon>
        <taxon>Flavobacteriia</taxon>
        <taxon>Flavobacteriales</taxon>
        <taxon>Flavobacteriaceae</taxon>
        <taxon>Flavobacterium</taxon>
    </lineage>
</organism>
<dbReference type="Gene3D" id="3.30.379.10">
    <property type="entry name" value="Chitobiase/beta-hexosaminidase domain 2-like"/>
    <property type="match status" value="1"/>
</dbReference>
<dbReference type="GO" id="GO:0005975">
    <property type="term" value="P:carbohydrate metabolic process"/>
    <property type="evidence" value="ECO:0007669"/>
    <property type="project" value="InterPro"/>
</dbReference>
<evidence type="ECO:0000313" key="8">
    <source>
        <dbReference type="EMBL" id="OAZ05095.1"/>
    </source>
</evidence>
<dbReference type="GO" id="GO:0016020">
    <property type="term" value="C:membrane"/>
    <property type="evidence" value="ECO:0007669"/>
    <property type="project" value="TreeGrafter"/>
</dbReference>
<dbReference type="SUPFAM" id="SSF51445">
    <property type="entry name" value="(Trans)glycosidases"/>
    <property type="match status" value="1"/>
</dbReference>
<evidence type="ECO:0000256" key="5">
    <source>
        <dbReference type="ARBA" id="ARBA00023295"/>
    </source>
</evidence>
<feature type="domain" description="PA14" evidence="7">
    <location>
        <begin position="613"/>
        <end position="748"/>
    </location>
</feature>
<dbReference type="Gene3D" id="2.60.40.10">
    <property type="entry name" value="Immunoglobulins"/>
    <property type="match status" value="1"/>
</dbReference>
<dbReference type="PROSITE" id="PS51820">
    <property type="entry name" value="PA14"/>
    <property type="match status" value="1"/>
</dbReference>
<proteinExistence type="inferred from homology"/>
<dbReference type="Pfam" id="PF13290">
    <property type="entry name" value="CHB_HEX_C_1"/>
    <property type="match status" value="1"/>
</dbReference>
<dbReference type="Gene3D" id="3.90.182.10">
    <property type="entry name" value="Toxin - Anthrax Protective Antigen,domain 1"/>
    <property type="match status" value="1"/>
</dbReference>
<dbReference type="InterPro" id="IPR011658">
    <property type="entry name" value="PA14_dom"/>
</dbReference>
<dbReference type="Pfam" id="PF02838">
    <property type="entry name" value="Glyco_hydro_20b"/>
    <property type="match status" value="1"/>
</dbReference>
<dbReference type="SUPFAM" id="SSF56988">
    <property type="entry name" value="Anthrax protective antigen"/>
    <property type="match status" value="1"/>
</dbReference>
<dbReference type="RefSeq" id="WP_082923206.1">
    <property type="nucleotide sequence ID" value="NZ_JMTM01000017.1"/>
</dbReference>
<dbReference type="InterPro" id="IPR037524">
    <property type="entry name" value="PA14/GLEYA"/>
</dbReference>
<dbReference type="PANTHER" id="PTHR22600:SF57">
    <property type="entry name" value="BETA-N-ACETYLHEXOSAMINIDASE"/>
    <property type="match status" value="1"/>
</dbReference>
<keyword evidence="4 8" id="KW-0378">Hydrolase</keyword>
<gene>
    <name evidence="8" type="primary">exo I_1</name>
    <name evidence="8" type="ORF">FLB_09460</name>
</gene>
<dbReference type="InterPro" id="IPR017853">
    <property type="entry name" value="GH"/>
</dbReference>
<evidence type="ECO:0000313" key="9">
    <source>
        <dbReference type="Proteomes" id="UP000093807"/>
    </source>
</evidence>
<dbReference type="GO" id="GO:0004563">
    <property type="term" value="F:beta-N-acetylhexosaminidase activity"/>
    <property type="evidence" value="ECO:0007669"/>
    <property type="project" value="UniProtKB-EC"/>
</dbReference>
<dbReference type="EMBL" id="JMTM01000017">
    <property type="protein sequence ID" value="OAZ05095.1"/>
    <property type="molecule type" value="Genomic_DNA"/>
</dbReference>
<dbReference type="GO" id="GO:0030203">
    <property type="term" value="P:glycosaminoglycan metabolic process"/>
    <property type="evidence" value="ECO:0007669"/>
    <property type="project" value="TreeGrafter"/>
</dbReference>
<dbReference type="SMART" id="SM00758">
    <property type="entry name" value="PA14"/>
    <property type="match status" value="1"/>
</dbReference>
<evidence type="ECO:0000256" key="6">
    <source>
        <dbReference type="PIRSR" id="PIRSR625705-1"/>
    </source>
</evidence>
<evidence type="ECO:0000256" key="4">
    <source>
        <dbReference type="ARBA" id="ARBA00022801"/>
    </source>
</evidence>
<dbReference type="Pfam" id="PF00728">
    <property type="entry name" value="Glyco_hydro_20"/>
    <property type="match status" value="1"/>
</dbReference>